<sequence length="27" mass="2964">MRVWGRRPEMGFGGGVEMVAFGLRPVA</sequence>
<gene>
    <name evidence="1" type="ORF">CCACVL1_21498</name>
</gene>
<dbReference type="Proteomes" id="UP000188268">
    <property type="component" value="Unassembled WGS sequence"/>
</dbReference>
<accession>A0A1R3H5F9</accession>
<evidence type="ECO:0000313" key="2">
    <source>
        <dbReference type="Proteomes" id="UP000188268"/>
    </source>
</evidence>
<reference evidence="1 2" key="1">
    <citation type="submission" date="2013-09" db="EMBL/GenBank/DDBJ databases">
        <title>Corchorus capsularis genome sequencing.</title>
        <authorList>
            <person name="Alam M."/>
            <person name="Haque M.S."/>
            <person name="Islam M.S."/>
            <person name="Emdad E.M."/>
            <person name="Islam M.M."/>
            <person name="Ahmed B."/>
            <person name="Halim A."/>
            <person name="Hossen Q.M.M."/>
            <person name="Hossain M.Z."/>
            <person name="Ahmed R."/>
            <person name="Khan M.M."/>
            <person name="Islam R."/>
            <person name="Rashid M.M."/>
            <person name="Khan S.A."/>
            <person name="Rahman M.S."/>
            <person name="Alam M."/>
        </authorList>
    </citation>
    <scope>NUCLEOTIDE SEQUENCE [LARGE SCALE GENOMIC DNA]</scope>
    <source>
        <strain evidence="2">cv. CVL-1</strain>
        <tissue evidence="1">Whole seedling</tissue>
    </source>
</reference>
<dbReference type="Gramene" id="OMO65561">
    <property type="protein sequence ID" value="OMO65561"/>
    <property type="gene ID" value="CCACVL1_21498"/>
</dbReference>
<organism evidence="1 2">
    <name type="scientific">Corchorus capsularis</name>
    <name type="common">Jute</name>
    <dbReference type="NCBI Taxonomy" id="210143"/>
    <lineage>
        <taxon>Eukaryota</taxon>
        <taxon>Viridiplantae</taxon>
        <taxon>Streptophyta</taxon>
        <taxon>Embryophyta</taxon>
        <taxon>Tracheophyta</taxon>
        <taxon>Spermatophyta</taxon>
        <taxon>Magnoliopsida</taxon>
        <taxon>eudicotyledons</taxon>
        <taxon>Gunneridae</taxon>
        <taxon>Pentapetalae</taxon>
        <taxon>rosids</taxon>
        <taxon>malvids</taxon>
        <taxon>Malvales</taxon>
        <taxon>Malvaceae</taxon>
        <taxon>Grewioideae</taxon>
        <taxon>Apeibeae</taxon>
        <taxon>Corchorus</taxon>
    </lineage>
</organism>
<name>A0A1R3H5F9_COCAP</name>
<protein>
    <submittedName>
        <fullName evidence="1">Uncharacterized protein</fullName>
    </submittedName>
</protein>
<dbReference type="AlphaFoldDB" id="A0A1R3H5F9"/>
<comment type="caution">
    <text evidence="1">The sequence shown here is derived from an EMBL/GenBank/DDBJ whole genome shotgun (WGS) entry which is preliminary data.</text>
</comment>
<proteinExistence type="predicted"/>
<evidence type="ECO:0000313" key="1">
    <source>
        <dbReference type="EMBL" id="OMO65561.1"/>
    </source>
</evidence>
<keyword evidence="2" id="KW-1185">Reference proteome</keyword>
<dbReference type="EMBL" id="AWWV01012620">
    <property type="protein sequence ID" value="OMO65561.1"/>
    <property type="molecule type" value="Genomic_DNA"/>
</dbReference>